<feature type="transmembrane region" description="Helical" evidence="1">
    <location>
        <begin position="105"/>
        <end position="127"/>
    </location>
</feature>
<feature type="transmembrane region" description="Helical" evidence="1">
    <location>
        <begin position="60"/>
        <end position="84"/>
    </location>
</feature>
<dbReference type="KEGG" id="gfu:KM031_18440"/>
<organism evidence="2 3">
    <name type="scientific">Gemmobacter fulvus</name>
    <dbReference type="NCBI Taxonomy" id="2840474"/>
    <lineage>
        <taxon>Bacteria</taxon>
        <taxon>Pseudomonadati</taxon>
        <taxon>Pseudomonadota</taxon>
        <taxon>Alphaproteobacteria</taxon>
        <taxon>Rhodobacterales</taxon>
        <taxon>Paracoccaceae</taxon>
        <taxon>Gemmobacter</taxon>
    </lineage>
</organism>
<feature type="transmembrane region" description="Helical" evidence="1">
    <location>
        <begin position="244"/>
        <end position="267"/>
    </location>
</feature>
<keyword evidence="2" id="KW-0614">Plasmid</keyword>
<dbReference type="Proteomes" id="UP000679352">
    <property type="component" value="Plasmid p1"/>
</dbReference>
<evidence type="ECO:0000313" key="3">
    <source>
        <dbReference type="Proteomes" id="UP000679352"/>
    </source>
</evidence>
<gene>
    <name evidence="2" type="ORF">KM031_18440</name>
</gene>
<feature type="transmembrane region" description="Helical" evidence="1">
    <location>
        <begin position="204"/>
        <end position="223"/>
    </location>
</feature>
<feature type="transmembrane region" description="Helical" evidence="1">
    <location>
        <begin position="28"/>
        <end position="48"/>
    </location>
</feature>
<keyword evidence="1" id="KW-0472">Membrane</keyword>
<proteinExistence type="predicted"/>
<sequence>MPPTDAPSLSAPLPTVPPPAVFATLSKVLAMSLPLMVGAVITSALNLGKIAVLAHSGQTAALATLSLLQPAFIFALALMEGLAITNQVFSARSRFNWPRRGIVRASRYLSVLGVGLLGLCALLAFALPRVIHFTDPAVLDTLQMLPLYLLSLAAFVVFDVYYGALRGQGKVMRSLLPFAALSAIDIGVTCLLCLHYGWGFEAVLVGNIAGPLLMLPVIIWLLHHEAGKGPDVPAGAVRARLTQLLLVVGTPLAASILAGSVSAALIFPVLADLGRDNAAGFMIVVRFRILFMIPAIAFGSVIAILMNQEAETEAPAQRLRYLLVGVPVLLLAYAAGTFALPYFSQPVLDLLLSQRGDGADLRNVTAAILQALHITFFLVAGAAMLQVILEQLDRGPQVLLITVLTEAATVAAVVYAIRNGGDLADVMQILRAIAGASFVLLGLLTVVLYARMRRADAV</sequence>
<name>A0A975S2I8_9RHOB</name>
<dbReference type="EMBL" id="CP076362">
    <property type="protein sequence ID" value="QWK92269.1"/>
    <property type="molecule type" value="Genomic_DNA"/>
</dbReference>
<keyword evidence="1" id="KW-0812">Transmembrane</keyword>
<feature type="transmembrane region" description="Helical" evidence="1">
    <location>
        <begin position="397"/>
        <end position="417"/>
    </location>
</feature>
<evidence type="ECO:0000256" key="1">
    <source>
        <dbReference type="SAM" id="Phobius"/>
    </source>
</evidence>
<dbReference type="RefSeq" id="WP_215505051.1">
    <property type="nucleotide sequence ID" value="NZ_CP076362.1"/>
</dbReference>
<dbReference type="AlphaFoldDB" id="A0A975S2I8"/>
<feature type="transmembrane region" description="Helical" evidence="1">
    <location>
        <begin position="147"/>
        <end position="164"/>
    </location>
</feature>
<keyword evidence="3" id="KW-1185">Reference proteome</keyword>
<feature type="transmembrane region" description="Helical" evidence="1">
    <location>
        <begin position="176"/>
        <end position="198"/>
    </location>
</feature>
<accession>A0A975S2I8</accession>
<keyword evidence="1" id="KW-1133">Transmembrane helix</keyword>
<evidence type="ECO:0000313" key="2">
    <source>
        <dbReference type="EMBL" id="QWK92269.1"/>
    </source>
</evidence>
<feature type="transmembrane region" description="Helical" evidence="1">
    <location>
        <begin position="364"/>
        <end position="385"/>
    </location>
</feature>
<feature type="transmembrane region" description="Helical" evidence="1">
    <location>
        <begin position="319"/>
        <end position="344"/>
    </location>
</feature>
<feature type="transmembrane region" description="Helical" evidence="1">
    <location>
        <begin position="429"/>
        <end position="450"/>
    </location>
</feature>
<feature type="transmembrane region" description="Helical" evidence="1">
    <location>
        <begin position="287"/>
        <end position="307"/>
    </location>
</feature>
<protein>
    <submittedName>
        <fullName evidence="2">Uncharacterized protein</fullName>
    </submittedName>
</protein>
<geneLocation type="plasmid" evidence="2 3">
    <name>p1</name>
</geneLocation>
<reference evidence="2" key="1">
    <citation type="submission" date="2021-06" db="EMBL/GenBank/DDBJ databases">
        <authorList>
            <person name="Lee C.-S."/>
            <person name="Jin L."/>
        </authorList>
    </citation>
    <scope>NUCLEOTIDE SEQUENCE</scope>
    <source>
        <strain evidence="2">Con5</strain>
        <plasmid evidence="2">p1</plasmid>
    </source>
</reference>